<dbReference type="OrthoDB" id="2988312at2759"/>
<evidence type="ECO:0000256" key="3">
    <source>
        <dbReference type="ARBA" id="ARBA00022833"/>
    </source>
</evidence>
<dbReference type="EMBL" id="JACAZF010000005">
    <property type="protein sequence ID" value="KAF7303431.1"/>
    <property type="molecule type" value="Genomic_DNA"/>
</dbReference>
<dbReference type="Gene3D" id="6.10.140.2220">
    <property type="match status" value="1"/>
</dbReference>
<evidence type="ECO:0000259" key="5">
    <source>
        <dbReference type="PROSITE" id="PS50865"/>
    </source>
</evidence>
<dbReference type="PROSITE" id="PS50865">
    <property type="entry name" value="ZF_MYND_2"/>
    <property type="match status" value="1"/>
</dbReference>
<dbReference type="GO" id="GO:0008270">
    <property type="term" value="F:zinc ion binding"/>
    <property type="evidence" value="ECO:0007669"/>
    <property type="project" value="UniProtKB-KW"/>
</dbReference>
<name>A0A8H6SRK9_9AGAR</name>
<proteinExistence type="predicted"/>
<gene>
    <name evidence="6" type="ORF">MIND_00571700</name>
</gene>
<dbReference type="AlphaFoldDB" id="A0A8H6SRK9"/>
<keyword evidence="3" id="KW-0862">Zinc</keyword>
<dbReference type="Proteomes" id="UP000636479">
    <property type="component" value="Unassembled WGS sequence"/>
</dbReference>
<keyword evidence="2 4" id="KW-0863">Zinc-finger</keyword>
<reference evidence="6" key="1">
    <citation type="submission" date="2020-05" db="EMBL/GenBank/DDBJ databases">
        <title>Mycena genomes resolve the evolution of fungal bioluminescence.</title>
        <authorList>
            <person name="Tsai I.J."/>
        </authorList>
    </citation>
    <scope>NUCLEOTIDE SEQUENCE</scope>
    <source>
        <strain evidence="6">171206Taipei</strain>
    </source>
</reference>
<evidence type="ECO:0000256" key="1">
    <source>
        <dbReference type="ARBA" id="ARBA00022723"/>
    </source>
</evidence>
<organism evidence="6 7">
    <name type="scientific">Mycena indigotica</name>
    <dbReference type="NCBI Taxonomy" id="2126181"/>
    <lineage>
        <taxon>Eukaryota</taxon>
        <taxon>Fungi</taxon>
        <taxon>Dikarya</taxon>
        <taxon>Basidiomycota</taxon>
        <taxon>Agaricomycotina</taxon>
        <taxon>Agaricomycetes</taxon>
        <taxon>Agaricomycetidae</taxon>
        <taxon>Agaricales</taxon>
        <taxon>Marasmiineae</taxon>
        <taxon>Mycenaceae</taxon>
        <taxon>Mycena</taxon>
    </lineage>
</organism>
<evidence type="ECO:0000256" key="2">
    <source>
        <dbReference type="ARBA" id="ARBA00022771"/>
    </source>
</evidence>
<protein>
    <submittedName>
        <fullName evidence="6">MYND-type domain-containing protein</fullName>
    </submittedName>
</protein>
<dbReference type="InterPro" id="IPR002893">
    <property type="entry name" value="Znf_MYND"/>
</dbReference>
<accession>A0A8H6SRK9</accession>
<dbReference type="GeneID" id="59344998"/>
<sequence length="668" mass="74243">MDASLQPSKLAGLPSLIRKHAEAAARGSQPSFQRIMKNLVSLNQLSYKEVGLLLPVFYSTLDTQPLANLRESMAADDDSEALAAAGELVWRVRASIDALSLLMWYKGIPESAVTELWARLWPWIDLIDEYLEALPALAVSDYPLQHTHVLITSVIYWIGKLQPFDTPNDIARVPGFFRVVARGWRYLLFSPDPALAREHAWKVVIIMNRLDRYARLGHMRDMVRGAGGSHSDLAALIVGQFAHVFPAPDTPVTQTTVEGIAGLSRLIAKGIFPTGEHNESYVELGDAMWALKFGRRLTYAMRSLESCRVPATRDTASMLSNYYFGRLALGFVGPRGREIFIEALRAGYLHVILSRAADNGPHSSAIMLRNQLQQVLPQLTVYRSVVKVLRTASGEIIERERGEKGTWTEDMRVAWTGFGAIATQRKDFLDRYEGMSEKRLKMCCNTACGKFVDRASMGSCGGCRSAVYCSRECQRGDWLAHKAICLSKTAPPPSLLDLTRNDRSFLKSLLNYEYRVNQQQIAMDLLAYFYTHPAPTSLPCTLFDLSIGWSQIRVAATPPTGALGPDDGAAQALRAVSGRARRSGGRIQLHFVGLNMAAHGDTVQYRLRWELVPMYSASAVLISGVRTIAARIRAIAKKQGRTASGVPDLTPYKDDVKHLLRFQFTETH</sequence>
<keyword evidence="1" id="KW-0479">Metal-binding</keyword>
<feature type="domain" description="MYND-type" evidence="5">
    <location>
        <begin position="445"/>
        <end position="485"/>
    </location>
</feature>
<dbReference type="SUPFAM" id="SSF144232">
    <property type="entry name" value="HIT/MYND zinc finger-like"/>
    <property type="match status" value="1"/>
</dbReference>
<comment type="caution">
    <text evidence="6">The sequence shown here is derived from an EMBL/GenBank/DDBJ whole genome shotgun (WGS) entry which is preliminary data.</text>
</comment>
<evidence type="ECO:0000313" key="6">
    <source>
        <dbReference type="EMBL" id="KAF7303431.1"/>
    </source>
</evidence>
<keyword evidence="7" id="KW-1185">Reference proteome</keyword>
<evidence type="ECO:0000313" key="7">
    <source>
        <dbReference type="Proteomes" id="UP000636479"/>
    </source>
</evidence>
<dbReference type="RefSeq" id="XP_037220403.1">
    <property type="nucleotide sequence ID" value="XM_037362482.1"/>
</dbReference>
<evidence type="ECO:0000256" key="4">
    <source>
        <dbReference type="PROSITE-ProRule" id="PRU00134"/>
    </source>
</evidence>
<dbReference type="Pfam" id="PF01753">
    <property type="entry name" value="zf-MYND"/>
    <property type="match status" value="1"/>
</dbReference>